<dbReference type="CDD" id="cd06214">
    <property type="entry name" value="PA_degradation_oxidoreductase_like"/>
    <property type="match status" value="1"/>
</dbReference>
<accession>A0ABU1PFA4</accession>
<evidence type="ECO:0000256" key="7">
    <source>
        <dbReference type="ARBA" id="ARBA00023004"/>
    </source>
</evidence>
<dbReference type="SUPFAM" id="SSF52343">
    <property type="entry name" value="Ferredoxin reductase-like, C-terminal NADP-linked domain"/>
    <property type="match status" value="1"/>
</dbReference>
<evidence type="ECO:0000256" key="5">
    <source>
        <dbReference type="ARBA" id="ARBA00022827"/>
    </source>
</evidence>
<dbReference type="InterPro" id="IPR036010">
    <property type="entry name" value="2Fe-2S_ferredoxin-like_sf"/>
</dbReference>
<name>A0ABU1PFA4_9BURK</name>
<keyword evidence="8" id="KW-0411">Iron-sulfur</keyword>
<dbReference type="InterPro" id="IPR011884">
    <property type="entry name" value="PaaE"/>
</dbReference>
<dbReference type="Proteomes" id="UP001260715">
    <property type="component" value="Unassembled WGS sequence"/>
</dbReference>
<evidence type="ECO:0000256" key="1">
    <source>
        <dbReference type="ARBA" id="ARBA00001974"/>
    </source>
</evidence>
<dbReference type="RefSeq" id="WP_102663741.1">
    <property type="nucleotide sequence ID" value="NZ_CP049139.1"/>
</dbReference>
<keyword evidence="4" id="KW-0479">Metal-binding</keyword>
<dbReference type="SUPFAM" id="SSF54292">
    <property type="entry name" value="2Fe-2S ferredoxin-like"/>
    <property type="match status" value="1"/>
</dbReference>
<evidence type="ECO:0000256" key="2">
    <source>
        <dbReference type="ARBA" id="ARBA00022630"/>
    </source>
</evidence>
<dbReference type="InterPro" id="IPR001433">
    <property type="entry name" value="OxRdtase_FAD/NAD-bd"/>
</dbReference>
<dbReference type="Pfam" id="PF00175">
    <property type="entry name" value="NAD_binding_1"/>
    <property type="match status" value="1"/>
</dbReference>
<dbReference type="InterPro" id="IPR017938">
    <property type="entry name" value="Riboflavin_synthase-like_b-brl"/>
</dbReference>
<feature type="domain" description="FAD-binding FR-type" evidence="11">
    <location>
        <begin position="2"/>
        <end position="106"/>
    </location>
</feature>
<dbReference type="PROSITE" id="PS00197">
    <property type="entry name" value="2FE2S_FER_1"/>
    <property type="match status" value="1"/>
</dbReference>
<keyword evidence="6" id="KW-0560">Oxidoreductase</keyword>
<reference evidence="12 13" key="1">
    <citation type="submission" date="2023-07" db="EMBL/GenBank/DDBJ databases">
        <title>Sorghum-associated microbial communities from plants grown in Nebraska, USA.</title>
        <authorList>
            <person name="Schachtman D."/>
        </authorList>
    </citation>
    <scope>NUCLEOTIDE SEQUENCE [LARGE SCALE GENOMIC DNA]</scope>
    <source>
        <strain evidence="12 13">596</strain>
    </source>
</reference>
<dbReference type="InterPro" id="IPR050415">
    <property type="entry name" value="MRET"/>
</dbReference>
<keyword evidence="5" id="KW-0274">FAD</keyword>
<dbReference type="PROSITE" id="PS51085">
    <property type="entry name" value="2FE2S_FER_2"/>
    <property type="match status" value="1"/>
</dbReference>
<dbReference type="InterPro" id="IPR001041">
    <property type="entry name" value="2Fe-2S_ferredoxin-type"/>
</dbReference>
<evidence type="ECO:0000256" key="4">
    <source>
        <dbReference type="ARBA" id="ARBA00022723"/>
    </source>
</evidence>
<dbReference type="PRINTS" id="PR00371">
    <property type="entry name" value="FPNCR"/>
</dbReference>
<keyword evidence="3" id="KW-0001">2Fe-2S</keyword>
<dbReference type="InterPro" id="IPR017927">
    <property type="entry name" value="FAD-bd_FR_type"/>
</dbReference>
<dbReference type="PROSITE" id="PS51384">
    <property type="entry name" value="FAD_FR"/>
    <property type="match status" value="1"/>
</dbReference>
<comment type="cofactor">
    <cofactor evidence="9">
        <name>[2Fe-2S] cluster</name>
        <dbReference type="ChEBI" id="CHEBI:190135"/>
    </cofactor>
</comment>
<comment type="cofactor">
    <cofactor evidence="1">
        <name>FAD</name>
        <dbReference type="ChEBI" id="CHEBI:57692"/>
    </cofactor>
</comment>
<evidence type="ECO:0000259" key="10">
    <source>
        <dbReference type="PROSITE" id="PS51085"/>
    </source>
</evidence>
<evidence type="ECO:0000259" key="11">
    <source>
        <dbReference type="PROSITE" id="PS51384"/>
    </source>
</evidence>
<organism evidence="12 13">
    <name type="scientific">Herbaspirillum frisingense</name>
    <dbReference type="NCBI Taxonomy" id="92645"/>
    <lineage>
        <taxon>Bacteria</taxon>
        <taxon>Pseudomonadati</taxon>
        <taxon>Pseudomonadota</taxon>
        <taxon>Betaproteobacteria</taxon>
        <taxon>Burkholderiales</taxon>
        <taxon>Oxalobacteraceae</taxon>
        <taxon>Herbaspirillum</taxon>
    </lineage>
</organism>
<dbReference type="NCBIfam" id="TIGR02160">
    <property type="entry name" value="PA_CoA_Oxy5"/>
    <property type="match status" value="1"/>
</dbReference>
<evidence type="ECO:0000256" key="9">
    <source>
        <dbReference type="ARBA" id="ARBA00034078"/>
    </source>
</evidence>
<protein>
    <submittedName>
        <fullName evidence="12">Ring-1,2-phenylacetyl-CoA epoxidase subunit PaaE</fullName>
    </submittedName>
</protein>
<dbReference type="SUPFAM" id="SSF63380">
    <property type="entry name" value="Riboflavin synthase domain-like"/>
    <property type="match status" value="1"/>
</dbReference>
<dbReference type="EMBL" id="JAVDSJ010000003">
    <property type="protein sequence ID" value="MDR6584615.1"/>
    <property type="molecule type" value="Genomic_DNA"/>
</dbReference>
<proteinExistence type="predicted"/>
<dbReference type="InterPro" id="IPR001709">
    <property type="entry name" value="Flavoprot_Pyr_Nucl_cyt_Rdtase"/>
</dbReference>
<feature type="domain" description="2Fe-2S ferredoxin-type" evidence="10">
    <location>
        <begin position="264"/>
        <end position="356"/>
    </location>
</feature>
<dbReference type="InterPro" id="IPR012675">
    <property type="entry name" value="Beta-grasp_dom_sf"/>
</dbReference>
<evidence type="ECO:0000256" key="8">
    <source>
        <dbReference type="ARBA" id="ARBA00023014"/>
    </source>
</evidence>
<evidence type="ECO:0000256" key="3">
    <source>
        <dbReference type="ARBA" id="ARBA00022714"/>
    </source>
</evidence>
<keyword evidence="7" id="KW-0408">Iron</keyword>
<keyword evidence="2" id="KW-0285">Flavoprotein</keyword>
<dbReference type="Gene3D" id="3.40.50.80">
    <property type="entry name" value="Nucleotide-binding domain of ferredoxin-NADP reductase (FNR) module"/>
    <property type="match status" value="1"/>
</dbReference>
<dbReference type="InterPro" id="IPR006058">
    <property type="entry name" value="2Fe2S_fd_BS"/>
</dbReference>
<sequence>MSKFYPLTIDSVKQDTRDTIVVSFAVPGELQDSFSYLPGQHLTLRSQVNGEELRRSYSICSAVQERRLRVAIKRAPGGLFSNWANDHLQAGQQIEVMPPMGQFNVPLDAANRKHYLAFAAGSGITPMMSIIKTTLLTEPRSRFTLVYANRASSSVIFKDELSDLKDSYLDRLNVVYVMSREQQDVELFNGRIDRAKCDAFLASWIRLDDIDAAFLCGPQQMVDAIGESLQAHGLPKSQIKTELFAASVPARNHAARPVIGSSQCEVTVIVDGTHNVFTMDKEKESVLEAGLKSGIDLRHSCKGGVCATCRCKVVEGKVDMDANYALEDYEIARGFVLSCQSFPVTDKLLLDFDQDN</sequence>
<keyword evidence="13" id="KW-1185">Reference proteome</keyword>
<dbReference type="InterPro" id="IPR039261">
    <property type="entry name" value="FNR_nucleotide-bd"/>
</dbReference>
<dbReference type="PANTHER" id="PTHR47354:SF8">
    <property type="entry name" value="1,2-PHENYLACETYL-COA EPOXIDASE, SUBUNIT E"/>
    <property type="match status" value="1"/>
</dbReference>
<evidence type="ECO:0000313" key="13">
    <source>
        <dbReference type="Proteomes" id="UP001260715"/>
    </source>
</evidence>
<gene>
    <name evidence="12" type="ORF">J2W50_002825</name>
</gene>
<evidence type="ECO:0000256" key="6">
    <source>
        <dbReference type="ARBA" id="ARBA00023002"/>
    </source>
</evidence>
<dbReference type="Pfam" id="PF00970">
    <property type="entry name" value="FAD_binding_6"/>
    <property type="match status" value="1"/>
</dbReference>
<comment type="caution">
    <text evidence="12">The sequence shown here is derived from an EMBL/GenBank/DDBJ whole genome shotgun (WGS) entry which is preliminary data.</text>
</comment>
<dbReference type="Gene3D" id="2.40.30.10">
    <property type="entry name" value="Translation factors"/>
    <property type="match status" value="1"/>
</dbReference>
<dbReference type="CDD" id="cd00207">
    <property type="entry name" value="fer2"/>
    <property type="match status" value="1"/>
</dbReference>
<dbReference type="Gene3D" id="3.10.20.30">
    <property type="match status" value="1"/>
</dbReference>
<dbReference type="Pfam" id="PF00111">
    <property type="entry name" value="Fer2"/>
    <property type="match status" value="1"/>
</dbReference>
<dbReference type="InterPro" id="IPR008333">
    <property type="entry name" value="Cbr1-like_FAD-bd_dom"/>
</dbReference>
<dbReference type="PANTHER" id="PTHR47354">
    <property type="entry name" value="NADH OXIDOREDUCTASE HCR"/>
    <property type="match status" value="1"/>
</dbReference>
<evidence type="ECO:0000313" key="12">
    <source>
        <dbReference type="EMBL" id="MDR6584615.1"/>
    </source>
</evidence>
<dbReference type="PRINTS" id="PR00406">
    <property type="entry name" value="CYTB5RDTASE"/>
</dbReference>